<dbReference type="STRING" id="1162668.LFE_0597"/>
<protein>
    <submittedName>
        <fullName evidence="1">Uncharacterized protein</fullName>
    </submittedName>
</protein>
<accession>I0IM14</accession>
<organism evidence="1 2">
    <name type="scientific">Leptospirillum ferrooxidans (strain C2-3)</name>
    <dbReference type="NCBI Taxonomy" id="1162668"/>
    <lineage>
        <taxon>Bacteria</taxon>
        <taxon>Pseudomonadati</taxon>
        <taxon>Nitrospirota</taxon>
        <taxon>Nitrospiria</taxon>
        <taxon>Nitrospirales</taxon>
        <taxon>Nitrospiraceae</taxon>
        <taxon>Leptospirillum</taxon>
    </lineage>
</organism>
<dbReference type="EMBL" id="AP012342">
    <property type="protein sequence ID" value="BAM06313.1"/>
    <property type="molecule type" value="Genomic_DNA"/>
</dbReference>
<dbReference type="HOGENOM" id="CLU_2142785_0_0_0"/>
<reference evidence="1 2" key="1">
    <citation type="journal article" date="2012" name="J. Bacteriol.">
        <title>Complete Genome Sequence of Leptospirillum ferrooxidans Strain C2-3, Isolated from a Fresh Volcanic Ash Deposit on the Island of Miyake, Japan.</title>
        <authorList>
            <person name="Fujimura R."/>
            <person name="Sato Y."/>
            <person name="Nishizawa T."/>
            <person name="Oshima K."/>
            <person name="Kim S.-W."/>
            <person name="Hattori M."/>
            <person name="Kamijo T."/>
            <person name="Ohta H."/>
        </authorList>
    </citation>
    <scope>NUCLEOTIDE SEQUENCE [LARGE SCALE GENOMIC DNA]</scope>
    <source>
        <strain evidence="1 2">C2-3</strain>
    </source>
</reference>
<evidence type="ECO:0000313" key="2">
    <source>
        <dbReference type="Proteomes" id="UP000007382"/>
    </source>
</evidence>
<dbReference type="AlphaFoldDB" id="I0IM14"/>
<dbReference type="KEGG" id="lfc:LFE_0597"/>
<proteinExistence type="predicted"/>
<sequence length="108" mass="12479">MKNMLVRLETLQEGVLIVSDIFDPQGRLLARSPVTLDEKLKKLLQSRGVREVFIEDKKDEGRGEDDQSVKLKISTLKKCLNLLSSEKKDTDLKTIVLNTVEQFYMRNR</sequence>
<reference evidence="2" key="2">
    <citation type="submission" date="2012-03" db="EMBL/GenBank/DDBJ databases">
        <title>The complete genome sequence of the pioneer microbe on fresh volcanic deposit, Leptospirillum ferrooxidans strain C2-3.</title>
        <authorList>
            <person name="Fujimura R."/>
            <person name="Sato Y."/>
            <person name="Nishizawa T."/>
            <person name="Nanba K."/>
            <person name="Oshima K."/>
            <person name="Hattori M."/>
            <person name="Kamijo T."/>
            <person name="Ohta H."/>
        </authorList>
    </citation>
    <scope>NUCLEOTIDE SEQUENCE [LARGE SCALE GENOMIC DNA]</scope>
    <source>
        <strain evidence="2">C2-3</strain>
    </source>
</reference>
<gene>
    <name evidence="1" type="ordered locus">LFE_0597</name>
</gene>
<name>I0IM14_LEPFC</name>
<keyword evidence="2" id="KW-1185">Reference proteome</keyword>
<dbReference type="PATRIC" id="fig|1162668.3.peg.700"/>
<dbReference type="Proteomes" id="UP000007382">
    <property type="component" value="Chromosome"/>
</dbReference>
<evidence type="ECO:0000313" key="1">
    <source>
        <dbReference type="EMBL" id="BAM06313.1"/>
    </source>
</evidence>